<comment type="caution">
    <text evidence="3">The sequence shown here is derived from an EMBL/GenBank/DDBJ whole genome shotgun (WGS) entry which is preliminary data.</text>
</comment>
<evidence type="ECO:0000256" key="1">
    <source>
        <dbReference type="ARBA" id="ARBA00023002"/>
    </source>
</evidence>
<evidence type="ECO:0000313" key="3">
    <source>
        <dbReference type="EMBL" id="GAA3208366.1"/>
    </source>
</evidence>
<dbReference type="SUPFAM" id="SSF51735">
    <property type="entry name" value="NAD(P)-binding Rossmann-fold domains"/>
    <property type="match status" value="1"/>
</dbReference>
<dbReference type="PANTHER" id="PTHR14239">
    <property type="entry name" value="DUDULIN-RELATED"/>
    <property type="match status" value="1"/>
</dbReference>
<dbReference type="Proteomes" id="UP001501237">
    <property type="component" value="Unassembled WGS sequence"/>
</dbReference>
<dbReference type="EMBL" id="BAAAUV010000005">
    <property type="protein sequence ID" value="GAA3208366.1"/>
    <property type="molecule type" value="Genomic_DNA"/>
</dbReference>
<reference evidence="4" key="1">
    <citation type="journal article" date="2019" name="Int. J. Syst. Evol. Microbiol.">
        <title>The Global Catalogue of Microorganisms (GCM) 10K type strain sequencing project: providing services to taxonomists for standard genome sequencing and annotation.</title>
        <authorList>
            <consortium name="The Broad Institute Genomics Platform"/>
            <consortium name="The Broad Institute Genome Sequencing Center for Infectious Disease"/>
            <person name="Wu L."/>
            <person name="Ma J."/>
        </authorList>
    </citation>
    <scope>NUCLEOTIDE SEQUENCE [LARGE SCALE GENOMIC DNA]</scope>
    <source>
        <strain evidence="4">JCM 9377</strain>
    </source>
</reference>
<dbReference type="InterPro" id="IPR036291">
    <property type="entry name" value="NAD(P)-bd_dom_sf"/>
</dbReference>
<proteinExistence type="predicted"/>
<keyword evidence="1" id="KW-0560">Oxidoreductase</keyword>
<dbReference type="PANTHER" id="PTHR14239:SF10">
    <property type="entry name" value="REDUCTASE"/>
    <property type="match status" value="1"/>
</dbReference>
<feature type="domain" description="Pyrroline-5-carboxylate reductase catalytic N-terminal" evidence="2">
    <location>
        <begin position="1"/>
        <end position="87"/>
    </location>
</feature>
<evidence type="ECO:0000259" key="2">
    <source>
        <dbReference type="Pfam" id="PF03807"/>
    </source>
</evidence>
<dbReference type="Pfam" id="PF03807">
    <property type="entry name" value="F420_oxidored"/>
    <property type="match status" value="1"/>
</dbReference>
<dbReference type="InterPro" id="IPR028939">
    <property type="entry name" value="P5C_Rdtase_cat_N"/>
</dbReference>
<keyword evidence="4" id="KW-1185">Reference proteome</keyword>
<organism evidence="3 4">
    <name type="scientific">Actinocorallia longicatena</name>
    <dbReference type="NCBI Taxonomy" id="111803"/>
    <lineage>
        <taxon>Bacteria</taxon>
        <taxon>Bacillati</taxon>
        <taxon>Actinomycetota</taxon>
        <taxon>Actinomycetes</taxon>
        <taxon>Streptosporangiales</taxon>
        <taxon>Thermomonosporaceae</taxon>
        <taxon>Actinocorallia</taxon>
    </lineage>
</organism>
<gene>
    <name evidence="3" type="ORF">GCM10010468_25280</name>
</gene>
<dbReference type="Gene3D" id="3.40.50.720">
    <property type="entry name" value="NAD(P)-binding Rossmann-like Domain"/>
    <property type="match status" value="1"/>
</dbReference>
<accession>A0ABP6Q7Y1</accession>
<dbReference type="InterPro" id="IPR051267">
    <property type="entry name" value="STEAP_metalloreductase"/>
</dbReference>
<name>A0ABP6Q7Y1_9ACTN</name>
<evidence type="ECO:0000313" key="4">
    <source>
        <dbReference type="Proteomes" id="UP001501237"/>
    </source>
</evidence>
<protein>
    <submittedName>
        <fullName evidence="3">NADPH-dependent F420 reductase</fullName>
    </submittedName>
</protein>
<sequence>MARGIGIRMLAGGNRVTVLGRDGAAADELARELRSVVPGGVTAALTLPVLPDADVFVLAVPFEAARELVELHRDDLGGRILIDITNPVDFQTFDGLVVDPGDSAAETLARLAGPEVRVVKAFNTTFASTLIDGRVDGHPLDVFVASDDTAAGLTVAELVKNSGLTPVDAGPLRRARELEAFQFLHMTLQDRLGLSWSSALKILR</sequence>